<dbReference type="GO" id="GO:0016020">
    <property type="term" value="C:membrane"/>
    <property type="evidence" value="ECO:0000318"/>
    <property type="project" value="GO_Central"/>
</dbReference>
<dbReference type="PANTHER" id="PTHR31851">
    <property type="entry name" value="FE(2+)/MN(2+) TRANSPORTER PCL1"/>
    <property type="match status" value="1"/>
</dbReference>
<keyword evidence="3" id="KW-0406">Ion transport</keyword>
<keyword evidence="3" id="KW-0813">Transport</keyword>
<evidence type="ECO:0000256" key="6">
    <source>
        <dbReference type="ARBA" id="ARBA00022989"/>
    </source>
</evidence>
<name>A0A7I4FHX0_PHYPA</name>
<dbReference type="Gramene" id="Pp3c25_40V3.3">
    <property type="protein sequence ID" value="Pp3c25_40V3.3"/>
    <property type="gene ID" value="Pp3c25_40"/>
</dbReference>
<reference evidence="10 11" key="2">
    <citation type="journal article" date="2018" name="Plant J.">
        <title>The Physcomitrella patens chromosome-scale assembly reveals moss genome structure and evolution.</title>
        <authorList>
            <person name="Lang D."/>
            <person name="Ullrich K.K."/>
            <person name="Murat F."/>
            <person name="Fuchs J."/>
            <person name="Jenkins J."/>
            <person name="Haas F.B."/>
            <person name="Piednoel M."/>
            <person name="Gundlach H."/>
            <person name="Van Bel M."/>
            <person name="Meyberg R."/>
            <person name="Vives C."/>
            <person name="Morata J."/>
            <person name="Symeonidi A."/>
            <person name="Hiss M."/>
            <person name="Muchero W."/>
            <person name="Kamisugi Y."/>
            <person name="Saleh O."/>
            <person name="Blanc G."/>
            <person name="Decker E.L."/>
            <person name="van Gessel N."/>
            <person name="Grimwood J."/>
            <person name="Hayes R.D."/>
            <person name="Graham S.W."/>
            <person name="Gunter L.E."/>
            <person name="McDaniel S.F."/>
            <person name="Hoernstein S.N.W."/>
            <person name="Larsson A."/>
            <person name="Li F.W."/>
            <person name="Perroud P.F."/>
            <person name="Phillips J."/>
            <person name="Ranjan P."/>
            <person name="Rokshar D.S."/>
            <person name="Rothfels C.J."/>
            <person name="Schneider L."/>
            <person name="Shu S."/>
            <person name="Stevenson D.W."/>
            <person name="Thummler F."/>
            <person name="Tillich M."/>
            <person name="Villarreal Aguilar J.C."/>
            <person name="Widiez T."/>
            <person name="Wong G.K."/>
            <person name="Wymore A."/>
            <person name="Zhang Y."/>
            <person name="Zimmer A.D."/>
            <person name="Quatrano R.S."/>
            <person name="Mayer K.F.X."/>
            <person name="Goodstein D."/>
            <person name="Casacuberta J.M."/>
            <person name="Vandepoele K."/>
            <person name="Reski R."/>
            <person name="Cuming A.C."/>
            <person name="Tuskan G.A."/>
            <person name="Maumus F."/>
            <person name="Salse J."/>
            <person name="Schmutz J."/>
            <person name="Rensing S.A."/>
        </authorList>
    </citation>
    <scope>NUCLEOTIDE SEQUENCE [LARGE SCALE GENOMIC DNA]</scope>
    <source>
        <strain evidence="10 11">cv. Gransden 2004</strain>
    </source>
</reference>
<evidence type="ECO:0000256" key="8">
    <source>
        <dbReference type="ARBA" id="ARBA00044464"/>
    </source>
</evidence>
<dbReference type="EMBL" id="ABEU02000025">
    <property type="status" value="NOT_ANNOTATED_CDS"/>
    <property type="molecule type" value="Genomic_DNA"/>
</dbReference>
<evidence type="ECO:0008006" key="12">
    <source>
        <dbReference type="Google" id="ProtNLM"/>
    </source>
</evidence>
<reference evidence="10 11" key="1">
    <citation type="journal article" date="2008" name="Science">
        <title>The Physcomitrella genome reveals evolutionary insights into the conquest of land by plants.</title>
        <authorList>
            <person name="Rensing S."/>
            <person name="Lang D."/>
            <person name="Zimmer A."/>
            <person name="Terry A."/>
            <person name="Salamov A."/>
            <person name="Shapiro H."/>
            <person name="Nishiyama T."/>
            <person name="Perroud P.-F."/>
            <person name="Lindquist E."/>
            <person name="Kamisugi Y."/>
            <person name="Tanahashi T."/>
            <person name="Sakakibara K."/>
            <person name="Fujita T."/>
            <person name="Oishi K."/>
            <person name="Shin-I T."/>
            <person name="Kuroki Y."/>
            <person name="Toyoda A."/>
            <person name="Suzuki Y."/>
            <person name="Hashimoto A."/>
            <person name="Yamaguchi K."/>
            <person name="Sugano A."/>
            <person name="Kohara Y."/>
            <person name="Fujiyama A."/>
            <person name="Anterola A."/>
            <person name="Aoki S."/>
            <person name="Ashton N."/>
            <person name="Barbazuk W.B."/>
            <person name="Barker E."/>
            <person name="Bennetzen J."/>
            <person name="Bezanilla M."/>
            <person name="Blankenship R."/>
            <person name="Cho S.H."/>
            <person name="Dutcher S."/>
            <person name="Estelle M."/>
            <person name="Fawcett J.A."/>
            <person name="Gundlach H."/>
            <person name="Hanada K."/>
            <person name="Heyl A."/>
            <person name="Hicks K.A."/>
            <person name="Hugh J."/>
            <person name="Lohr M."/>
            <person name="Mayer K."/>
            <person name="Melkozernov A."/>
            <person name="Murata T."/>
            <person name="Nelson D."/>
            <person name="Pils B."/>
            <person name="Prigge M."/>
            <person name="Reiss B."/>
            <person name="Renner T."/>
            <person name="Rombauts S."/>
            <person name="Rushton P."/>
            <person name="Sanderfoot A."/>
            <person name="Schween G."/>
            <person name="Shiu S.-H."/>
            <person name="Stueber K."/>
            <person name="Theodoulou F.L."/>
            <person name="Tu H."/>
            <person name="Van de Peer Y."/>
            <person name="Verrier P.J."/>
            <person name="Waters E."/>
            <person name="Wood A."/>
            <person name="Yang L."/>
            <person name="Cove D."/>
            <person name="Cuming A."/>
            <person name="Hasebe M."/>
            <person name="Lucas S."/>
            <person name="Mishler D.B."/>
            <person name="Reski R."/>
            <person name="Grigoriev I."/>
            <person name="Quatrano R.S."/>
            <person name="Boore J.L."/>
        </authorList>
    </citation>
    <scope>NUCLEOTIDE SEQUENCE [LARGE SCALE GENOMIC DNA]</scope>
    <source>
        <strain evidence="10 11">cv. Gransden 2004</strain>
    </source>
</reference>
<protein>
    <recommendedName>
        <fullName evidence="12">Vacuolar iron transporter 1</fullName>
    </recommendedName>
</protein>
<keyword evidence="3" id="KW-0410">Iron transport</keyword>
<dbReference type="InParanoid" id="A0A7I4FHX0"/>
<keyword evidence="3" id="KW-0408">Iron</keyword>
<evidence type="ECO:0000256" key="5">
    <source>
        <dbReference type="ARBA" id="ARBA00022692"/>
    </source>
</evidence>
<comment type="similarity">
    <text evidence="2">Belongs to the CCC1 family.</text>
</comment>
<keyword evidence="5 9" id="KW-0812">Transmembrane</keyword>
<proteinExistence type="inferred from homology"/>
<dbReference type="Pfam" id="PF01988">
    <property type="entry name" value="VIT1"/>
    <property type="match status" value="2"/>
</dbReference>
<sequence>MESERSWRHEGGKFKRRLSSLKVRKPAIEQALLGERGAEEGDVEAGNSGRRTRVVGKEKPPAAFGLGGDYLKSIVYGGLDAIVTSFALVASVSGGDLPAGAVLVLGFANLIADGISMGYGDYLSSKAENDYAANQQLIADWEVENDIHSEMMDLVSAYQEQGMEKDDADKVSILPIKLQRIFTLEHDRHYSCYQQDLARGKTTWILITMIFEPPNMKVVSICLRVIVDILSKYKDIMADMKLTMTQGLLPPDAEDSPFKNGCVTFISFLAFGSTPLLTYLILKPFTSSNDVKFLSACIVTILALALLGAAKARISGQKMLSSIAVVVFNGGIAAAAAYGISYLLNNVFGLGE</sequence>
<dbReference type="GO" id="GO:0005381">
    <property type="term" value="F:iron ion transmembrane transporter activity"/>
    <property type="evidence" value="ECO:0000318"/>
    <property type="project" value="GO_Central"/>
</dbReference>
<dbReference type="InterPro" id="IPR008217">
    <property type="entry name" value="Ccc1_fam"/>
</dbReference>
<evidence type="ECO:0000256" key="7">
    <source>
        <dbReference type="ARBA" id="ARBA00023136"/>
    </source>
</evidence>
<evidence type="ECO:0000256" key="4">
    <source>
        <dbReference type="ARBA" id="ARBA00022554"/>
    </source>
</evidence>
<organism evidence="10 11">
    <name type="scientific">Physcomitrium patens</name>
    <name type="common">Spreading-leaved earth moss</name>
    <name type="synonym">Physcomitrella patens</name>
    <dbReference type="NCBI Taxonomy" id="3218"/>
    <lineage>
        <taxon>Eukaryota</taxon>
        <taxon>Viridiplantae</taxon>
        <taxon>Streptophyta</taxon>
        <taxon>Embryophyta</taxon>
        <taxon>Bryophyta</taxon>
        <taxon>Bryophytina</taxon>
        <taxon>Bryopsida</taxon>
        <taxon>Funariidae</taxon>
        <taxon>Funariales</taxon>
        <taxon>Funariaceae</taxon>
        <taxon>Physcomitrium</taxon>
    </lineage>
</organism>
<dbReference type="AlphaFoldDB" id="A0A7I4FHX0"/>
<keyword evidence="4" id="KW-0926">Vacuole</keyword>
<feature type="transmembrane region" description="Helical" evidence="9">
    <location>
        <begin position="262"/>
        <end position="281"/>
    </location>
</feature>
<keyword evidence="7 9" id="KW-0472">Membrane</keyword>
<evidence type="ECO:0000256" key="3">
    <source>
        <dbReference type="ARBA" id="ARBA00022496"/>
    </source>
</evidence>
<dbReference type="GO" id="GO:0005384">
    <property type="term" value="F:manganese ion transmembrane transporter activity"/>
    <property type="evidence" value="ECO:0000318"/>
    <property type="project" value="GO_Central"/>
</dbReference>
<gene>
    <name evidence="10" type="primary">LOC112277225</name>
</gene>
<evidence type="ECO:0000256" key="9">
    <source>
        <dbReference type="SAM" id="Phobius"/>
    </source>
</evidence>
<dbReference type="GO" id="GO:0005774">
    <property type="term" value="C:vacuolar membrane"/>
    <property type="evidence" value="ECO:0007669"/>
    <property type="project" value="UniProtKB-SubCell"/>
</dbReference>
<dbReference type="EnsemblPlants" id="Pp3c25_40V3.3">
    <property type="protein sequence ID" value="Pp3c25_40V3.3"/>
    <property type="gene ID" value="Pp3c25_40"/>
</dbReference>
<feature type="transmembrane region" description="Helical" evidence="9">
    <location>
        <begin position="293"/>
        <end position="310"/>
    </location>
</feature>
<accession>A0A7I4FHX0</accession>
<evidence type="ECO:0000313" key="10">
    <source>
        <dbReference type="EnsemblPlants" id="Pp3c25_40V3.3"/>
    </source>
</evidence>
<keyword evidence="6 9" id="KW-1133">Transmembrane helix</keyword>
<feature type="transmembrane region" description="Helical" evidence="9">
    <location>
        <begin position="322"/>
        <end position="344"/>
    </location>
</feature>
<comment type="subcellular location">
    <subcellularLocation>
        <location evidence="1">Vacuole membrane</location>
        <topology evidence="1">Multi-pass membrane protein</topology>
    </subcellularLocation>
</comment>
<reference evidence="10" key="3">
    <citation type="submission" date="2020-12" db="UniProtKB">
        <authorList>
            <consortium name="EnsemblPlants"/>
        </authorList>
    </citation>
    <scope>IDENTIFICATION</scope>
</reference>
<dbReference type="Proteomes" id="UP000006727">
    <property type="component" value="Chromosome 25"/>
</dbReference>
<evidence type="ECO:0000313" key="11">
    <source>
        <dbReference type="Proteomes" id="UP000006727"/>
    </source>
</evidence>
<comment type="catalytic activity">
    <reaction evidence="8">
        <text>Fe(2+)(in) = Fe(2+)(out)</text>
        <dbReference type="Rhea" id="RHEA:28486"/>
        <dbReference type="ChEBI" id="CHEBI:29033"/>
    </reaction>
    <physiologicalReaction direction="left-to-right" evidence="8">
        <dbReference type="Rhea" id="RHEA:28487"/>
    </physiologicalReaction>
</comment>
<dbReference type="GO" id="GO:0030026">
    <property type="term" value="P:intracellular manganese ion homeostasis"/>
    <property type="evidence" value="ECO:0000318"/>
    <property type="project" value="GO_Central"/>
</dbReference>
<keyword evidence="11" id="KW-1185">Reference proteome</keyword>
<evidence type="ECO:0000256" key="2">
    <source>
        <dbReference type="ARBA" id="ARBA00007049"/>
    </source>
</evidence>
<evidence type="ECO:0000256" key="1">
    <source>
        <dbReference type="ARBA" id="ARBA00004128"/>
    </source>
</evidence>